<dbReference type="OrthoDB" id="166375at2759"/>
<feature type="coiled-coil region" evidence="5">
    <location>
        <begin position="369"/>
        <end position="419"/>
    </location>
</feature>
<protein>
    <submittedName>
        <fullName evidence="8">PAF1 complex protein</fullName>
    </submittedName>
</protein>
<dbReference type="InParanoid" id="C1EF27"/>
<evidence type="ECO:0000256" key="1">
    <source>
        <dbReference type="ARBA" id="ARBA00004123"/>
    </source>
</evidence>
<evidence type="ECO:0000256" key="5">
    <source>
        <dbReference type="SAM" id="Coils"/>
    </source>
</evidence>
<organism evidence="8 9">
    <name type="scientific">Micromonas commoda (strain RCC299 / NOUM17 / CCMP2709)</name>
    <name type="common">Picoplanktonic green alga</name>
    <dbReference type="NCBI Taxonomy" id="296587"/>
    <lineage>
        <taxon>Eukaryota</taxon>
        <taxon>Viridiplantae</taxon>
        <taxon>Chlorophyta</taxon>
        <taxon>Mamiellophyceae</taxon>
        <taxon>Mamiellales</taxon>
        <taxon>Mamiellaceae</taxon>
        <taxon>Micromonas</taxon>
    </lineage>
</organism>
<reference evidence="8 9" key="1">
    <citation type="journal article" date="2009" name="Science">
        <title>Green evolution and dynamic adaptations revealed by genomes of the marine picoeukaryotes Micromonas.</title>
        <authorList>
            <person name="Worden A.Z."/>
            <person name="Lee J.H."/>
            <person name="Mock T."/>
            <person name="Rouze P."/>
            <person name="Simmons M.P."/>
            <person name="Aerts A.L."/>
            <person name="Allen A.E."/>
            <person name="Cuvelier M.L."/>
            <person name="Derelle E."/>
            <person name="Everett M.V."/>
            <person name="Foulon E."/>
            <person name="Grimwood J."/>
            <person name="Gundlach H."/>
            <person name="Henrissat B."/>
            <person name="Napoli C."/>
            <person name="McDonald S.M."/>
            <person name="Parker M.S."/>
            <person name="Rombauts S."/>
            <person name="Salamov A."/>
            <person name="Von Dassow P."/>
            <person name="Badger J.H."/>
            <person name="Coutinho P.M."/>
            <person name="Demir E."/>
            <person name="Dubchak I."/>
            <person name="Gentemann C."/>
            <person name="Eikrem W."/>
            <person name="Gready J.E."/>
            <person name="John U."/>
            <person name="Lanier W."/>
            <person name="Lindquist E.A."/>
            <person name="Lucas S."/>
            <person name="Mayer K.F."/>
            <person name="Moreau H."/>
            <person name="Not F."/>
            <person name="Otillar R."/>
            <person name="Panaud O."/>
            <person name="Pangilinan J."/>
            <person name="Paulsen I."/>
            <person name="Piegu B."/>
            <person name="Poliakov A."/>
            <person name="Robbens S."/>
            <person name="Schmutz J."/>
            <person name="Toulza E."/>
            <person name="Wyss T."/>
            <person name="Zelensky A."/>
            <person name="Zhou K."/>
            <person name="Armbrust E.V."/>
            <person name="Bhattacharya D."/>
            <person name="Goodenough U.W."/>
            <person name="Van de Peer Y."/>
            <person name="Grigoriev I.V."/>
        </authorList>
    </citation>
    <scope>NUCLEOTIDE SEQUENCE [LARGE SCALE GENOMIC DNA]</scope>
    <source>
        <strain evidence="9">RCC299 / NOUM17</strain>
    </source>
</reference>
<dbReference type="GO" id="GO:1990269">
    <property type="term" value="F:RNA polymerase II C-terminal domain phosphoserine binding"/>
    <property type="evidence" value="ECO:0007669"/>
    <property type="project" value="TreeGrafter"/>
</dbReference>
<dbReference type="GO" id="GO:0003677">
    <property type="term" value="F:DNA binding"/>
    <property type="evidence" value="ECO:0007669"/>
    <property type="project" value="InterPro"/>
</dbReference>
<evidence type="ECO:0000256" key="6">
    <source>
        <dbReference type="SAM" id="MobiDB-lite"/>
    </source>
</evidence>
<dbReference type="STRING" id="296587.C1EF27"/>
<keyword evidence="3" id="KW-0804">Transcription</keyword>
<dbReference type="Gene3D" id="3.90.70.200">
    <property type="entry name" value="Plus-3 domain"/>
    <property type="match status" value="1"/>
</dbReference>
<feature type="domain" description="Plus3" evidence="7">
    <location>
        <begin position="207"/>
        <end position="350"/>
    </location>
</feature>
<dbReference type="AlphaFoldDB" id="C1EF27"/>
<dbReference type="FunCoup" id="C1EF27">
    <property type="interactions" value="1817"/>
</dbReference>
<dbReference type="KEGG" id="mis:MICPUN_63639"/>
<evidence type="ECO:0000256" key="3">
    <source>
        <dbReference type="ARBA" id="ARBA00023163"/>
    </source>
</evidence>
<feature type="compositionally biased region" description="Acidic residues" evidence="6">
    <location>
        <begin position="44"/>
        <end position="53"/>
    </location>
</feature>
<dbReference type="OMA" id="ISGCYAR"/>
<evidence type="ECO:0000313" key="8">
    <source>
        <dbReference type="EMBL" id="ACO66776.1"/>
    </source>
</evidence>
<proteinExistence type="predicted"/>
<dbReference type="EMBL" id="CP001331">
    <property type="protein sequence ID" value="ACO66776.1"/>
    <property type="molecule type" value="Genomic_DNA"/>
</dbReference>
<evidence type="ECO:0000256" key="4">
    <source>
        <dbReference type="ARBA" id="ARBA00023242"/>
    </source>
</evidence>
<keyword evidence="2" id="KW-0805">Transcription regulation</keyword>
<feature type="compositionally biased region" description="Basic and acidic residues" evidence="6">
    <location>
        <begin position="90"/>
        <end position="119"/>
    </location>
</feature>
<dbReference type="GO" id="GO:0016593">
    <property type="term" value="C:Cdc73/Paf1 complex"/>
    <property type="evidence" value="ECO:0007669"/>
    <property type="project" value="TreeGrafter"/>
</dbReference>
<feature type="compositionally biased region" description="Acidic residues" evidence="6">
    <location>
        <begin position="188"/>
        <end position="201"/>
    </location>
</feature>
<dbReference type="eggNOG" id="KOG2402">
    <property type="taxonomic scope" value="Eukaryota"/>
</dbReference>
<dbReference type="SUPFAM" id="SSF159042">
    <property type="entry name" value="Plus3-like"/>
    <property type="match status" value="1"/>
</dbReference>
<dbReference type="InterPro" id="IPR036128">
    <property type="entry name" value="Plus3-like_sf"/>
</dbReference>
<feature type="region of interest" description="Disordered" evidence="6">
    <location>
        <begin position="90"/>
        <end position="208"/>
    </location>
</feature>
<dbReference type="Pfam" id="PF03126">
    <property type="entry name" value="Plus-3"/>
    <property type="match status" value="1"/>
</dbReference>
<evidence type="ECO:0000313" key="9">
    <source>
        <dbReference type="Proteomes" id="UP000002009"/>
    </source>
</evidence>
<keyword evidence="9" id="KW-1185">Reference proteome</keyword>
<evidence type="ECO:0000259" key="7">
    <source>
        <dbReference type="PROSITE" id="PS51360"/>
    </source>
</evidence>
<sequence>MDEEDWSSDDDAEITRGRKRAAASEGSEDDDDAEDPNDPYGDGFGDDLMGDDDDRARLAGMTELEREEILADRRDARAKIQDRKRIIQMAREKKEREAGGKKKFKPSDVRKKTLEDAKGKSSRAQALADIAKKKDASRRRRVDRDDDDDDDDDEYGSDDDVSLEDEELTGILPQREKRAPRSRKTAADSEDDYSDDDDEEGGGDRVPASEIQIMSIVLTRDTLSRWITEPFVETCAPGCFVRISVGVNRHTGENKYALGEIVGVAEGKHKAYNLKEYEYPHKGSGKWTNKWLLLRYGRDERAFMIAEVSNSPVTDAEYGAWRAQLEKDGVKFPQLRDINAAQSNIKAAQDYRYTSEDIQKMLSKRAEKRLGLQQNLASQKENIRRLIERAKMDGDDEAVANLEEQMAQVMEKLKVRLDKGGTAEMMAAINKKNNAVNDANLSRIASEQVARAKSGAADQSANDPFSRRPTKAATYYAIGKGKEEGAEEGEAKPKTPAAVKTSGGGKDAARAPKTPRAGLNSYSVAARVKRDVIVRAHDVDVSVHPALAGGEDPMLSKGLRKGLIPVLRRAMLGGRGLLAADTRAAPVKTLSLHEYKARLDQMDE</sequence>
<dbReference type="PANTHER" id="PTHR13115:SF8">
    <property type="entry name" value="RNA POLYMERASE-ASSOCIATED PROTEIN RTF1 HOMOLOG"/>
    <property type="match status" value="1"/>
</dbReference>
<dbReference type="PROSITE" id="PS51360">
    <property type="entry name" value="PLUS3"/>
    <property type="match status" value="1"/>
</dbReference>
<keyword evidence="4" id="KW-0539">Nucleus</keyword>
<feature type="region of interest" description="Disordered" evidence="6">
    <location>
        <begin position="482"/>
        <end position="516"/>
    </location>
</feature>
<feature type="compositionally biased region" description="Acidic residues" evidence="6">
    <location>
        <begin position="26"/>
        <end position="37"/>
    </location>
</feature>
<keyword evidence="5" id="KW-0175">Coiled coil</keyword>
<name>C1EF27_MICCC</name>
<gene>
    <name evidence="8" type="ORF">MICPUN_63639</name>
</gene>
<dbReference type="SMART" id="SM00719">
    <property type="entry name" value="Plus3"/>
    <property type="match status" value="1"/>
</dbReference>
<dbReference type="RefSeq" id="XP_002505518.1">
    <property type="nucleotide sequence ID" value="XM_002505472.1"/>
</dbReference>
<dbReference type="InterPro" id="IPR004343">
    <property type="entry name" value="Plus-3_dom"/>
</dbReference>
<accession>C1EF27</accession>
<dbReference type="Proteomes" id="UP000002009">
    <property type="component" value="Chromosome 13"/>
</dbReference>
<comment type="subcellular location">
    <subcellularLocation>
        <location evidence="1">Nucleus</location>
    </subcellularLocation>
</comment>
<evidence type="ECO:0000256" key="2">
    <source>
        <dbReference type="ARBA" id="ARBA00023015"/>
    </source>
</evidence>
<feature type="region of interest" description="Disordered" evidence="6">
    <location>
        <begin position="1"/>
        <end position="54"/>
    </location>
</feature>
<feature type="compositionally biased region" description="Basic and acidic residues" evidence="6">
    <location>
        <begin position="482"/>
        <end position="493"/>
    </location>
</feature>
<feature type="compositionally biased region" description="Acidic residues" evidence="6">
    <location>
        <begin position="145"/>
        <end position="168"/>
    </location>
</feature>
<dbReference type="PANTHER" id="PTHR13115">
    <property type="entry name" value="RNA POLYMERASE-ASSOCIATED PROTEIN RTF1 HOMOLOG"/>
    <property type="match status" value="1"/>
</dbReference>
<dbReference type="GeneID" id="8248448"/>
<feature type="compositionally biased region" description="Acidic residues" evidence="6">
    <location>
        <begin position="1"/>
        <end position="12"/>
    </location>
</feature>